<comment type="catalytic activity">
    <reaction evidence="1 10">
        <text>Endonucleolytic cleavage of DNA to give random double-stranded fragments with terminal 5'-phosphates, ATP is simultaneously hydrolyzed.</text>
        <dbReference type="EC" id="3.1.21.3"/>
    </reaction>
</comment>
<dbReference type="InterPro" id="IPR040980">
    <property type="entry name" value="SWI2_SNF2"/>
</dbReference>
<comment type="function">
    <text evidence="10">Subunit R is required for both nuclease and ATPase activities, but not for modification.</text>
</comment>
<organism evidence="12 13">
    <name type="scientific">Rhodopseudomonas palustris</name>
    <dbReference type="NCBI Taxonomy" id="1076"/>
    <lineage>
        <taxon>Bacteria</taxon>
        <taxon>Pseudomonadati</taxon>
        <taxon>Pseudomonadota</taxon>
        <taxon>Alphaproteobacteria</taxon>
        <taxon>Hyphomicrobiales</taxon>
        <taxon>Nitrobacteraceae</taxon>
        <taxon>Rhodopseudomonas</taxon>
    </lineage>
</organism>
<keyword evidence="5 10" id="KW-0680">Restriction system</keyword>
<evidence type="ECO:0000256" key="4">
    <source>
        <dbReference type="ARBA" id="ARBA00022741"/>
    </source>
</evidence>
<dbReference type="GO" id="GO:0009035">
    <property type="term" value="F:type I site-specific deoxyribonuclease activity"/>
    <property type="evidence" value="ECO:0007669"/>
    <property type="project" value="UniProtKB-EC"/>
</dbReference>
<evidence type="ECO:0000256" key="2">
    <source>
        <dbReference type="ARBA" id="ARBA00008598"/>
    </source>
</evidence>
<dbReference type="Pfam" id="PF18766">
    <property type="entry name" value="SWI2_SNF2"/>
    <property type="match status" value="1"/>
</dbReference>
<keyword evidence="6" id="KW-0255">Endonuclease</keyword>
<dbReference type="PATRIC" id="fig|1076.23.peg.5007"/>
<proteinExistence type="inferred from homology"/>
<dbReference type="Pfam" id="PF11867">
    <property type="entry name" value="T1RH-like_C"/>
    <property type="match status" value="1"/>
</dbReference>
<gene>
    <name evidence="12" type="ORF">OO17_02520</name>
</gene>
<evidence type="ECO:0000313" key="12">
    <source>
        <dbReference type="EMBL" id="KIZ47773.1"/>
    </source>
</evidence>
<dbReference type="CDD" id="cd18030">
    <property type="entry name" value="DEXHc_RE_I_HsdR"/>
    <property type="match status" value="1"/>
</dbReference>
<dbReference type="EMBL" id="JXXE01000043">
    <property type="protein sequence ID" value="KIZ47773.1"/>
    <property type="molecule type" value="Genomic_DNA"/>
</dbReference>
<dbReference type="CDD" id="cd22332">
    <property type="entry name" value="HsdR_N"/>
    <property type="match status" value="1"/>
</dbReference>
<dbReference type="GO" id="GO:0009307">
    <property type="term" value="P:DNA restriction-modification system"/>
    <property type="evidence" value="ECO:0007669"/>
    <property type="project" value="UniProtKB-KW"/>
</dbReference>
<feature type="domain" description="Helicase ATP-binding" evidence="11">
    <location>
        <begin position="302"/>
        <end position="506"/>
    </location>
</feature>
<evidence type="ECO:0000256" key="3">
    <source>
        <dbReference type="ARBA" id="ARBA00022722"/>
    </source>
</evidence>
<dbReference type="EC" id="3.1.21.3" evidence="10"/>
<keyword evidence="8 10" id="KW-0067">ATP-binding</keyword>
<comment type="subunit">
    <text evidence="10">The type I restriction/modification system is composed of three polypeptides R, M and S.</text>
</comment>
<name>A0A0D7F3V2_RHOPL</name>
<accession>A0A0D7F3V2</accession>
<reference evidence="12 13" key="1">
    <citation type="submission" date="2014-11" db="EMBL/GenBank/DDBJ databases">
        <title>Genomics and ecophysiology of heterotrophic nitrogen fixing bacteria isolated from estuarine surface water.</title>
        <authorList>
            <person name="Bentzon-Tilia M."/>
            <person name="Severin I."/>
            <person name="Hansen L.H."/>
            <person name="Riemann L."/>
        </authorList>
    </citation>
    <scope>NUCLEOTIDE SEQUENCE [LARGE SCALE GENOMIC DNA]</scope>
    <source>
        <strain evidence="12 13">BAL398</strain>
    </source>
</reference>
<dbReference type="GO" id="GO:0003677">
    <property type="term" value="F:DNA binding"/>
    <property type="evidence" value="ECO:0007669"/>
    <property type="project" value="UniProtKB-KW"/>
</dbReference>
<keyword evidence="3" id="KW-0540">Nuclease</keyword>
<dbReference type="NCBIfam" id="TIGR00348">
    <property type="entry name" value="hsdR"/>
    <property type="match status" value="1"/>
</dbReference>
<comment type="caution">
    <text evidence="12">The sequence shown here is derived from an EMBL/GenBank/DDBJ whole genome shotgun (WGS) entry which is preliminary data.</text>
</comment>
<dbReference type="PANTHER" id="PTHR30195">
    <property type="entry name" value="TYPE I SITE-SPECIFIC DEOXYRIBONUCLEASE PROTEIN SUBUNIT M AND R"/>
    <property type="match status" value="1"/>
</dbReference>
<dbReference type="Pfam" id="PF04313">
    <property type="entry name" value="HSDR_N"/>
    <property type="match status" value="1"/>
</dbReference>
<evidence type="ECO:0000256" key="8">
    <source>
        <dbReference type="ARBA" id="ARBA00022840"/>
    </source>
</evidence>
<dbReference type="Proteomes" id="UP000032515">
    <property type="component" value="Unassembled WGS sequence"/>
</dbReference>
<dbReference type="AlphaFoldDB" id="A0A0D7F3V2"/>
<dbReference type="SMART" id="SM00487">
    <property type="entry name" value="DEXDc"/>
    <property type="match status" value="1"/>
</dbReference>
<dbReference type="RefSeq" id="WP_044405332.1">
    <property type="nucleotide sequence ID" value="NZ_JXXE01000043.1"/>
</dbReference>
<evidence type="ECO:0000256" key="9">
    <source>
        <dbReference type="ARBA" id="ARBA00023125"/>
    </source>
</evidence>
<dbReference type="InterPro" id="IPR051268">
    <property type="entry name" value="Type-I_R_enzyme_R_subunit"/>
</dbReference>
<keyword evidence="4 10" id="KW-0547">Nucleotide-binding</keyword>
<evidence type="ECO:0000256" key="10">
    <source>
        <dbReference type="RuleBase" id="RU364115"/>
    </source>
</evidence>
<protein>
    <recommendedName>
        <fullName evidence="10">Type I restriction enzyme endonuclease subunit</fullName>
        <shortName evidence="10">R protein</shortName>
        <ecNumber evidence="10">3.1.21.3</ecNumber>
    </recommendedName>
</protein>
<evidence type="ECO:0000259" key="11">
    <source>
        <dbReference type="SMART" id="SM00487"/>
    </source>
</evidence>
<dbReference type="InterPro" id="IPR027417">
    <property type="entry name" value="P-loop_NTPase"/>
</dbReference>
<evidence type="ECO:0000256" key="1">
    <source>
        <dbReference type="ARBA" id="ARBA00000851"/>
    </source>
</evidence>
<dbReference type="InterPro" id="IPR007409">
    <property type="entry name" value="Restrct_endonuc_type1_HsdR_N"/>
</dbReference>
<dbReference type="Gene3D" id="3.40.50.300">
    <property type="entry name" value="P-loop containing nucleotide triphosphate hydrolases"/>
    <property type="match status" value="2"/>
</dbReference>
<dbReference type="InterPro" id="IPR055180">
    <property type="entry name" value="HsdR_RecA-like_helicase_dom_2"/>
</dbReference>
<dbReference type="GO" id="GO:0005524">
    <property type="term" value="F:ATP binding"/>
    <property type="evidence" value="ECO:0007669"/>
    <property type="project" value="UniProtKB-KW"/>
</dbReference>
<sequence>MSRFRDGEVHNSQLSALHLLQTMNPSWTLLTKAELDRERRGRPGNVLLEDILFAQLAKLNRIEQDGRFHPFSEANVRTAIEQLRKPEPTGLMTLNEKTTDLLQLGTSLDQTIEGVTRGRSLRYIDWDTPANNAFHAVTELDVEKAVNHEMRRPDIVLFVNGIPLAVIECKAPDVDLAEGIGQIVTYQRADEIPHLFRSVQLVVAAKPSQAKYATVGTAAKFWSVWKEKEFDDAAVARLANAPLDAAQTRRTFCDGFAEEQAPFEARRDAGRTVTEQDRLIHALCRPDRLLDLARRFTLFDLGIKKIARYQQFFAVRKIIDRVKGERDQHGARRGGVVWHTQGSGKSLTMVMLAKALGLDRAIANRRVVLVTDRIDLDTQLRDTFDACGADVIQAKTGSHLLDLIVRDKAAIISTVINKFEAAIAKGDFKDESTEVFLLVDESHRGQYGEMHTRMKRVFPRACYIGFTGTPLMKAEKSTATRFGGIIDAYTIDQAVEDKAVLPLIYEGRQVAQEVNRAGIDTWFDRVTRGLSDQQRVDLKRKLARYSEIAQGDQTISAIAYDIAEHFTQFWKGTRWKAQFAVRSRAAAVKYYEIFKEMGTISAEVIMSAPNDRSTGDDPAEEVTEPVVRFWKAMMSKYGGEEQYNRQITEGFKKREEPELLIVISKLLTGFDAPVDTVLYIDKPLTGHNLLQAIARVNRVEEDKEYGYIVDYAGVLGELDTAMRSYSALAEFEPDDLDVGHAIIDVQAQIAKLPQAHANLINHFKGVAKVRDEEAYEVFLADEALRKEFYALLAEFARLLATALATSNWANDPKNEPQSRLYKDDLRRYQKLRTAVRNRYREAIDFEQYEARIRKLLDTHISADAVEVVTQPVNIFDTAAFDQAVAEQTTPASKADLIASQTKRTITERMEEDPVFFKKISDLIAEAIAEHRAKRLSDNEFLARIREAAEQVRRPKHDDVPAEVRADEHAVAVFNSLDNAMGGIAGPQGGNIRPVLAAAALQLVSIVKTLKVVNWNENVDVQNAMRNRMDDYFFDVIRDQNGIELAPDQIDAIVDSVLKVARARMA</sequence>
<dbReference type="Pfam" id="PF22679">
    <property type="entry name" value="T1R_D3-like"/>
    <property type="match status" value="1"/>
</dbReference>
<evidence type="ECO:0000256" key="7">
    <source>
        <dbReference type="ARBA" id="ARBA00022801"/>
    </source>
</evidence>
<comment type="similarity">
    <text evidence="2 10">Belongs to the HsdR family.</text>
</comment>
<dbReference type="CDD" id="cd18800">
    <property type="entry name" value="SF2_C_EcoR124I-like"/>
    <property type="match status" value="1"/>
</dbReference>
<dbReference type="Gene3D" id="3.90.1570.50">
    <property type="match status" value="1"/>
</dbReference>
<dbReference type="InterPro" id="IPR014001">
    <property type="entry name" value="Helicase_ATP-bd"/>
</dbReference>
<evidence type="ECO:0000256" key="5">
    <source>
        <dbReference type="ARBA" id="ARBA00022747"/>
    </source>
</evidence>
<keyword evidence="9 10" id="KW-0238">DNA-binding</keyword>
<dbReference type="SUPFAM" id="SSF52540">
    <property type="entry name" value="P-loop containing nucleoside triphosphate hydrolases"/>
    <property type="match status" value="2"/>
</dbReference>
<evidence type="ECO:0000313" key="13">
    <source>
        <dbReference type="Proteomes" id="UP000032515"/>
    </source>
</evidence>
<dbReference type="InterPro" id="IPR004473">
    <property type="entry name" value="Restrct_endonuc_typeI_HsdR"/>
</dbReference>
<dbReference type="InterPro" id="IPR021810">
    <property type="entry name" value="T1RH-like_C"/>
</dbReference>
<keyword evidence="7 10" id="KW-0378">Hydrolase</keyword>
<dbReference type="OrthoDB" id="9758243at2"/>
<dbReference type="PANTHER" id="PTHR30195:SF15">
    <property type="entry name" value="TYPE I RESTRICTION ENZYME HINDI ENDONUCLEASE SUBUNIT"/>
    <property type="match status" value="1"/>
</dbReference>
<evidence type="ECO:0000256" key="6">
    <source>
        <dbReference type="ARBA" id="ARBA00022759"/>
    </source>
</evidence>